<sequence length="242" mass="26981">MFNWTVPKGYDCESDPRCHRIERYRNEKMNGVPEWGDGAAGGAKPGLSLVPVTRYRYAYARNTSGFSEYDNFAIELDRGPYPGFDTQDGMACSLGALFELSPHVERYDPDFFRCLLPELHREEDDTLVVGVYNRTGWTDLSSRKQRFVRIQKGLLSDEGSAKNVTEAGMIEHALGATRNALSVERRVLSASRRGGRRPLSTRKGSGGSGRCRNAGTQPETGDVEIEFEVTSKSRGRHTSTDC</sequence>
<protein>
    <submittedName>
        <fullName evidence="2">Uncharacterized protein</fullName>
    </submittedName>
</protein>
<accession>A0A7S4HLC0</accession>
<proteinExistence type="predicted"/>
<feature type="region of interest" description="Disordered" evidence="1">
    <location>
        <begin position="188"/>
        <end position="242"/>
    </location>
</feature>
<feature type="compositionally biased region" description="Basic residues" evidence="1">
    <location>
        <begin position="233"/>
        <end position="242"/>
    </location>
</feature>
<reference evidence="2" key="1">
    <citation type="submission" date="2021-01" db="EMBL/GenBank/DDBJ databases">
        <authorList>
            <person name="Corre E."/>
            <person name="Pelletier E."/>
            <person name="Niang G."/>
            <person name="Scheremetjew M."/>
            <person name="Finn R."/>
            <person name="Kale V."/>
            <person name="Holt S."/>
            <person name="Cochrane G."/>
            <person name="Meng A."/>
            <person name="Brown T."/>
            <person name="Cohen L."/>
        </authorList>
    </citation>
    <scope>NUCLEOTIDE SEQUENCE</scope>
    <source>
        <strain evidence="2">Isolate 1302-5</strain>
    </source>
</reference>
<evidence type="ECO:0000313" key="2">
    <source>
        <dbReference type="EMBL" id="CAE2202728.1"/>
    </source>
</evidence>
<name>A0A7S4HLC0_9STRA</name>
<dbReference type="EMBL" id="HBKQ01002070">
    <property type="protein sequence ID" value="CAE2202728.1"/>
    <property type="molecule type" value="Transcribed_RNA"/>
</dbReference>
<organism evidence="2">
    <name type="scientific">Odontella aurita</name>
    <dbReference type="NCBI Taxonomy" id="265563"/>
    <lineage>
        <taxon>Eukaryota</taxon>
        <taxon>Sar</taxon>
        <taxon>Stramenopiles</taxon>
        <taxon>Ochrophyta</taxon>
        <taxon>Bacillariophyta</taxon>
        <taxon>Mediophyceae</taxon>
        <taxon>Biddulphiophycidae</taxon>
        <taxon>Eupodiscales</taxon>
        <taxon>Odontellaceae</taxon>
        <taxon>Odontella</taxon>
    </lineage>
</organism>
<dbReference type="AlphaFoldDB" id="A0A7S4HLC0"/>
<evidence type="ECO:0000256" key="1">
    <source>
        <dbReference type="SAM" id="MobiDB-lite"/>
    </source>
</evidence>
<gene>
    <name evidence="2" type="ORF">OAUR00152_LOCUS1388</name>
</gene>